<reference evidence="2" key="1">
    <citation type="journal article" date="2019" name="Int. J. Syst. Evol. Microbiol.">
        <title>The Global Catalogue of Microorganisms (GCM) 10K type strain sequencing project: providing services to taxonomists for standard genome sequencing and annotation.</title>
        <authorList>
            <consortium name="The Broad Institute Genomics Platform"/>
            <consortium name="The Broad Institute Genome Sequencing Center for Infectious Disease"/>
            <person name="Wu L."/>
            <person name="Ma J."/>
        </authorList>
    </citation>
    <scope>NUCLEOTIDE SEQUENCE [LARGE SCALE GENOMIC DNA]</scope>
    <source>
        <strain evidence="2">CGMCC 1.15122</strain>
    </source>
</reference>
<gene>
    <name evidence="1" type="ORF">GCM10011382_17740</name>
</gene>
<dbReference type="InterPro" id="IPR006311">
    <property type="entry name" value="TAT_signal"/>
</dbReference>
<keyword evidence="2" id="KW-1185">Reference proteome</keyword>
<evidence type="ECO:0000313" key="1">
    <source>
        <dbReference type="EMBL" id="GGC88010.1"/>
    </source>
</evidence>
<protein>
    <submittedName>
        <fullName evidence="1">Uncharacterized protein</fullName>
    </submittedName>
</protein>
<proteinExistence type="predicted"/>
<organism evidence="1 2">
    <name type="scientific">Vreelandella lutescens</name>
    <dbReference type="NCBI Taxonomy" id="1602943"/>
    <lineage>
        <taxon>Bacteria</taxon>
        <taxon>Pseudomonadati</taxon>
        <taxon>Pseudomonadota</taxon>
        <taxon>Gammaproteobacteria</taxon>
        <taxon>Oceanospirillales</taxon>
        <taxon>Halomonadaceae</taxon>
        <taxon>Vreelandella</taxon>
    </lineage>
</organism>
<dbReference type="Proteomes" id="UP000597301">
    <property type="component" value="Unassembled WGS sequence"/>
</dbReference>
<dbReference type="EMBL" id="BMHM01000003">
    <property type="protein sequence ID" value="GGC88010.1"/>
    <property type="molecule type" value="Genomic_DNA"/>
</dbReference>
<dbReference type="PROSITE" id="PS51318">
    <property type="entry name" value="TAT"/>
    <property type="match status" value="1"/>
</dbReference>
<accession>A0ABQ1NZ08</accession>
<comment type="caution">
    <text evidence="1">The sequence shown here is derived from an EMBL/GenBank/DDBJ whole genome shotgun (WGS) entry which is preliminary data.</text>
</comment>
<evidence type="ECO:0000313" key="2">
    <source>
        <dbReference type="Proteomes" id="UP000597301"/>
    </source>
</evidence>
<name>A0ABQ1NZ08_9GAMM</name>
<sequence>MYSDSSRLSVKDNDTLMSPYFPRHPAIDLTRRGVLKSLLLSTGAVLTLSRWPVAAAQPVPTPAPVLGNGWLLRAEDR</sequence>